<dbReference type="InterPro" id="IPR036890">
    <property type="entry name" value="HATPase_C_sf"/>
</dbReference>
<comment type="miscellaneous">
    <text evidence="10">Few gyrases are as efficient as E.coli at forming negative supercoils. Not all organisms have 2 type II topoisomerases; in organisms with a single type II topoisomerase this enzyme also has to decatenate newly replicated chromosomes.</text>
</comment>
<dbReference type="Pfam" id="PF01751">
    <property type="entry name" value="Toprim"/>
    <property type="match status" value="1"/>
</dbReference>
<dbReference type="InterPro" id="IPR011557">
    <property type="entry name" value="GyrB"/>
</dbReference>
<evidence type="ECO:0000259" key="11">
    <source>
        <dbReference type="PROSITE" id="PS50880"/>
    </source>
</evidence>
<proteinExistence type="inferred from homology"/>
<dbReference type="InterPro" id="IPR002288">
    <property type="entry name" value="DNA_gyrase_B_C"/>
</dbReference>
<evidence type="ECO:0000256" key="9">
    <source>
        <dbReference type="ARBA" id="ARBA00023235"/>
    </source>
</evidence>
<feature type="binding site" evidence="10">
    <location>
        <position position="429"/>
    </location>
    <ligand>
        <name>Mg(2+)</name>
        <dbReference type="ChEBI" id="CHEBI:18420"/>
        <label>1</label>
        <note>catalytic</note>
    </ligand>
</feature>
<keyword evidence="10" id="KW-0963">Cytoplasm</keyword>
<comment type="function">
    <text evidence="10">A type II topoisomerase that negatively supercoils closed circular double-stranded (ds) DNA in an ATP-dependent manner to modulate DNA topology and maintain chromosomes in an underwound state. Negative supercoiling favors strand separation, and DNA replication, transcription, recombination and repair, all of which involve strand separation. Also able to catalyze the interconversion of other topological isomers of dsDNA rings, including catenanes and knotted rings. Type II topoisomerases break and join 2 DNA strands simultaneously in an ATP-dependent manner.</text>
</comment>
<keyword evidence="3 10" id="KW-0479">Metal-binding</keyword>
<feature type="binding site" evidence="10">
    <location>
        <position position="502"/>
    </location>
    <ligand>
        <name>Mg(2+)</name>
        <dbReference type="ChEBI" id="CHEBI:18420"/>
        <label>2</label>
    </ligand>
</feature>
<dbReference type="InterPro" id="IPR034160">
    <property type="entry name" value="TOPRIM_GyrB"/>
</dbReference>
<dbReference type="NCBIfam" id="NF011501">
    <property type="entry name" value="PRK14939.1"/>
    <property type="match status" value="1"/>
</dbReference>
<feature type="binding site" evidence="10">
    <location>
        <position position="502"/>
    </location>
    <ligand>
        <name>Mg(2+)</name>
        <dbReference type="ChEBI" id="CHEBI:18420"/>
        <label>1</label>
        <note>catalytic</note>
    </ligand>
</feature>
<dbReference type="HAMAP" id="MF_01898">
    <property type="entry name" value="GyrB"/>
    <property type="match status" value="1"/>
</dbReference>
<dbReference type="Proteomes" id="UP000215545">
    <property type="component" value="Unassembled WGS sequence"/>
</dbReference>
<keyword evidence="8" id="KW-0238">DNA-binding</keyword>
<dbReference type="InterPro" id="IPR013759">
    <property type="entry name" value="Topo_IIA_B_C"/>
</dbReference>
<dbReference type="InterPro" id="IPR003594">
    <property type="entry name" value="HATPase_dom"/>
</dbReference>
<keyword evidence="7 10" id="KW-0799">Topoisomerase</keyword>
<evidence type="ECO:0000256" key="5">
    <source>
        <dbReference type="ARBA" id="ARBA00022840"/>
    </source>
</evidence>
<protein>
    <recommendedName>
        <fullName evidence="10">DNA gyrase subunit B</fullName>
        <ecNumber evidence="10">5.6.2.2</ecNumber>
    </recommendedName>
</protein>
<keyword evidence="5 10" id="KW-0067">ATP-binding</keyword>
<evidence type="ECO:0000256" key="2">
    <source>
        <dbReference type="ARBA" id="ARBA00010708"/>
    </source>
</evidence>
<name>A0ABX4E692_9BACI</name>
<dbReference type="Gene3D" id="3.30.565.10">
    <property type="entry name" value="Histidine kinase-like ATPase, C-terminal domain"/>
    <property type="match status" value="1"/>
</dbReference>
<evidence type="ECO:0000256" key="3">
    <source>
        <dbReference type="ARBA" id="ARBA00022723"/>
    </source>
</evidence>
<evidence type="ECO:0000313" key="13">
    <source>
        <dbReference type="Proteomes" id="UP000215545"/>
    </source>
</evidence>
<dbReference type="Gene3D" id="3.30.230.10">
    <property type="match status" value="1"/>
</dbReference>
<keyword evidence="6 10" id="KW-0460">Magnesium</keyword>
<gene>
    <name evidence="10" type="primary">gyrB</name>
    <name evidence="12" type="ORF">B1B05_12550</name>
</gene>
<comment type="similarity">
    <text evidence="2 10">Belongs to the type II topoisomerase GyrB family.</text>
</comment>
<organism evidence="12 13">
    <name type="scientific">Domibacillus enclensis</name>
    <dbReference type="NCBI Taxonomy" id="1017273"/>
    <lineage>
        <taxon>Bacteria</taxon>
        <taxon>Bacillati</taxon>
        <taxon>Bacillota</taxon>
        <taxon>Bacilli</taxon>
        <taxon>Bacillales</taxon>
        <taxon>Bacillaceae</taxon>
        <taxon>Domibacillus</taxon>
    </lineage>
</organism>
<keyword evidence="13" id="KW-1185">Reference proteome</keyword>
<comment type="catalytic activity">
    <reaction evidence="1 10">
        <text>ATP-dependent breakage, passage and rejoining of double-stranded DNA.</text>
        <dbReference type="EC" id="5.6.2.2"/>
    </reaction>
</comment>
<dbReference type="SUPFAM" id="SSF55874">
    <property type="entry name" value="ATPase domain of HSP90 chaperone/DNA topoisomerase II/histidine kinase"/>
    <property type="match status" value="1"/>
</dbReference>
<dbReference type="PROSITE" id="PS50880">
    <property type="entry name" value="TOPRIM"/>
    <property type="match status" value="1"/>
</dbReference>
<comment type="subunit">
    <text evidence="10">Heterotetramer, composed of two GyrA and two GyrB chains. In the heterotetramer, GyrA contains the active site tyrosine that forms a transient covalent intermediate with DNA, while GyrB binds cofactors and catalyzes ATP hydrolysis.</text>
</comment>
<comment type="cofactor">
    <cofactor evidence="10">
        <name>Mg(2+)</name>
        <dbReference type="ChEBI" id="CHEBI:18420"/>
    </cofactor>
    <cofactor evidence="10">
        <name>Mn(2+)</name>
        <dbReference type="ChEBI" id="CHEBI:29035"/>
    </cofactor>
    <cofactor evidence="10">
        <name>Ca(2+)</name>
        <dbReference type="ChEBI" id="CHEBI:29108"/>
    </cofactor>
    <text evidence="10">Binds two Mg(2+) per subunit. The magnesium ions form salt bridges with both the protein and the DNA. Can also accept other divalent metal cations, such as Mn(2+) or Ca(2+).</text>
</comment>
<feature type="binding site" evidence="10">
    <location>
        <position position="504"/>
    </location>
    <ligand>
        <name>Mg(2+)</name>
        <dbReference type="ChEBI" id="CHEBI:18420"/>
        <label>2</label>
    </ligand>
</feature>
<accession>A0ABX4E692</accession>
<evidence type="ECO:0000256" key="6">
    <source>
        <dbReference type="ARBA" id="ARBA00022842"/>
    </source>
</evidence>
<dbReference type="InterPro" id="IPR020568">
    <property type="entry name" value="Ribosomal_Su5_D2-typ_SF"/>
</dbReference>
<dbReference type="InterPro" id="IPR006171">
    <property type="entry name" value="TOPRIM_dom"/>
</dbReference>
<evidence type="ECO:0000313" key="12">
    <source>
        <dbReference type="EMBL" id="OXS76511.1"/>
    </source>
</evidence>
<comment type="caution">
    <text evidence="12">The sequence shown here is derived from an EMBL/GenBank/DDBJ whole genome shotgun (WGS) entry which is preliminary data.</text>
</comment>
<dbReference type="PROSITE" id="PS00177">
    <property type="entry name" value="TOPOISOMERASE_II"/>
    <property type="match status" value="1"/>
</dbReference>
<evidence type="ECO:0000256" key="10">
    <source>
        <dbReference type="HAMAP-Rule" id="MF_01898"/>
    </source>
</evidence>
<dbReference type="CDD" id="cd16928">
    <property type="entry name" value="HATPase_GyrB-like"/>
    <property type="match status" value="1"/>
</dbReference>
<evidence type="ECO:0000256" key="1">
    <source>
        <dbReference type="ARBA" id="ARBA00000185"/>
    </source>
</evidence>
<dbReference type="SMART" id="SM00387">
    <property type="entry name" value="HATPase_c"/>
    <property type="match status" value="1"/>
</dbReference>
<dbReference type="Gene3D" id="3.40.50.670">
    <property type="match status" value="1"/>
</dbReference>
<feature type="site" description="Interaction with DNA" evidence="10">
    <location>
        <position position="457"/>
    </location>
</feature>
<keyword evidence="4 10" id="KW-0547">Nucleotide-binding</keyword>
<dbReference type="InterPro" id="IPR001241">
    <property type="entry name" value="Topo_IIA"/>
</dbReference>
<dbReference type="PANTHER" id="PTHR45866">
    <property type="entry name" value="DNA GYRASE/TOPOISOMERASE SUBUNIT B"/>
    <property type="match status" value="1"/>
</dbReference>
<dbReference type="Pfam" id="PF00986">
    <property type="entry name" value="DNA_gyraseB_C"/>
    <property type="match status" value="1"/>
</dbReference>
<dbReference type="InterPro" id="IPR014721">
    <property type="entry name" value="Ribsml_uS5_D2-typ_fold_subgr"/>
</dbReference>
<dbReference type="SUPFAM" id="SSF56719">
    <property type="entry name" value="Type II DNA topoisomerase"/>
    <property type="match status" value="1"/>
</dbReference>
<comment type="subcellular location">
    <subcellularLocation>
        <location evidence="10">Cytoplasm</location>
    </subcellularLocation>
</comment>
<reference evidence="13" key="1">
    <citation type="submission" date="2017-03" db="EMBL/GenBank/DDBJ databases">
        <title>Bacillus sp. V-88(T) DSM27956, whole genome shotgun sequencing project.</title>
        <authorList>
            <person name="Dastager S.G."/>
            <person name="Neurgaonkar P.S."/>
            <person name="Dharne M.S."/>
        </authorList>
    </citation>
    <scope>NUCLEOTIDE SEQUENCE [LARGE SCALE GENOMIC DNA]</scope>
    <source>
        <strain evidence="13">DSM 25145</strain>
    </source>
</reference>
<feature type="domain" description="Toprim" evidence="11">
    <location>
        <begin position="423"/>
        <end position="537"/>
    </location>
</feature>
<dbReference type="RefSeq" id="WP_045851277.1">
    <property type="nucleotide sequence ID" value="NZ_FTLX01000006.1"/>
</dbReference>
<dbReference type="PRINTS" id="PR00418">
    <property type="entry name" value="TPI2FAMILY"/>
</dbReference>
<dbReference type="InterPro" id="IPR013760">
    <property type="entry name" value="Topo_IIA-like_dom_sf"/>
</dbReference>
<feature type="site" description="Interaction with DNA" evidence="10">
    <location>
        <position position="454"/>
    </location>
</feature>
<evidence type="ECO:0000256" key="7">
    <source>
        <dbReference type="ARBA" id="ARBA00023029"/>
    </source>
</evidence>
<dbReference type="Pfam" id="PF00204">
    <property type="entry name" value="DNA_gyraseB"/>
    <property type="match status" value="1"/>
</dbReference>
<dbReference type="SUPFAM" id="SSF54211">
    <property type="entry name" value="Ribosomal protein S5 domain 2-like"/>
    <property type="match status" value="1"/>
</dbReference>
<evidence type="ECO:0000256" key="4">
    <source>
        <dbReference type="ARBA" id="ARBA00022741"/>
    </source>
</evidence>
<dbReference type="Pfam" id="PF02518">
    <property type="entry name" value="HATPase_c"/>
    <property type="match status" value="1"/>
</dbReference>
<dbReference type="PANTHER" id="PTHR45866:SF1">
    <property type="entry name" value="DNA GYRASE SUBUNIT B, MITOCHONDRIAL"/>
    <property type="match status" value="1"/>
</dbReference>
<dbReference type="EMBL" id="MWSK01000006">
    <property type="protein sequence ID" value="OXS76511.1"/>
    <property type="molecule type" value="Genomic_DNA"/>
</dbReference>
<dbReference type="InterPro" id="IPR013506">
    <property type="entry name" value="Topo_IIA_bsu_dom2"/>
</dbReference>
<dbReference type="InterPro" id="IPR018522">
    <property type="entry name" value="TopoIIA_CS"/>
</dbReference>
<dbReference type="CDD" id="cd03366">
    <property type="entry name" value="TOPRIM_TopoIIA_GyrB"/>
    <property type="match status" value="1"/>
</dbReference>
<evidence type="ECO:0000256" key="8">
    <source>
        <dbReference type="ARBA" id="ARBA00023125"/>
    </source>
</evidence>
<dbReference type="NCBIfam" id="NF004189">
    <property type="entry name" value="PRK05644.1"/>
    <property type="match status" value="1"/>
</dbReference>
<dbReference type="InterPro" id="IPR000565">
    <property type="entry name" value="Topo_IIA_B"/>
</dbReference>
<dbReference type="PRINTS" id="PR01159">
    <property type="entry name" value="DNAGYRASEB"/>
</dbReference>
<dbReference type="EC" id="5.6.2.2" evidence="10"/>
<sequence length="639" mass="71371">MDPQNTTPSYDENQIQVLEGLEAVRKRPGMYIGSTSSRGLHHLVWEIVDNSIDEALAGYCDEINVIIEEDNSITVKDNGRGIPVGIHEKMGRPAVEVILTVLHAGGKFGGGGYKVSGGLHGVGASVVNALSTLLEVYVHRDGNIHYQAFKRGVPQEDLKVVGETDITGTHIRFCPDAEIFSETLVYEYDILAHRLRELAFLNRGIKITLEDKREEGKKNEYHYEGGIKSYVEHLNRSKEVLHEEAIFMEGEREGIQVEVALQYNDGYASNIYSFANNISTHEGGTHESGFKTALTRVINDYARKNGLAKELDGNLSGEDVREGLTAIISVKHPDPQFEGQTKTKLGNSEARTVTDNVFAGRFETFMLENPTVARKIVEKGMMAARARMAAKKARELTRRKSALEVSSLPGKLADCSSRDPKISELYIVEGDSAGGSAKQGRDRHFQAILPLRGKILNVEKARLDKILSNNEVRAMITALGTGISEDFDLSKARYHKLVIMTDADVDGAHIRTLLLTFFFRYMRPLVEAGYVYIAQPPLFKVQQGKNISYAYNDHELNEIMKTIPANAKPILQRYKGLGEMNPTQLWETTMDPSTRTLLQVTLTDAMEADETFEMLMGDKVEPRRNFIQDNARYVKNLDI</sequence>
<dbReference type="NCBIfam" id="TIGR01059">
    <property type="entry name" value="gyrB"/>
    <property type="match status" value="1"/>
</dbReference>
<dbReference type="CDD" id="cd00822">
    <property type="entry name" value="TopoII_Trans_DNA_gyrase"/>
    <property type="match status" value="1"/>
</dbReference>
<dbReference type="SMART" id="SM00433">
    <property type="entry name" value="TOP2c"/>
    <property type="match status" value="1"/>
</dbReference>
<keyword evidence="9 10" id="KW-0413">Isomerase</keyword>